<feature type="domain" description="Chlorhexidine efflux transporter" evidence="2">
    <location>
        <begin position="72"/>
        <end position="133"/>
    </location>
</feature>
<evidence type="ECO:0000256" key="1">
    <source>
        <dbReference type="SAM" id="Phobius"/>
    </source>
</evidence>
<sequence length="148" mass="17291">MSIKGRIVHMLSFEFIALLIVIPLSYFVLKKNAVALGALAVILAIAAMLWNFIYNWLFDVIENKCGGMRFKRKFWLRVVHACLFELSLCLVSVPFVIMLLHLPFIAAFTVNLGFVFFYLCYALVFNYIYDHIYMRVVNAQLRRQKRNV</sequence>
<dbReference type="EMBL" id="BMJS01000011">
    <property type="protein sequence ID" value="GGF96998.1"/>
    <property type="molecule type" value="Genomic_DNA"/>
</dbReference>
<evidence type="ECO:0000313" key="3">
    <source>
        <dbReference type="EMBL" id="GGF96998.1"/>
    </source>
</evidence>
<evidence type="ECO:0000313" key="4">
    <source>
        <dbReference type="Proteomes" id="UP000636949"/>
    </source>
</evidence>
<dbReference type="InterPro" id="IPR007896">
    <property type="entry name" value="BTP_bacteria"/>
</dbReference>
<dbReference type="InterPro" id="IPR058208">
    <property type="entry name" value="PACE"/>
</dbReference>
<feature type="transmembrane region" description="Helical" evidence="1">
    <location>
        <begin position="7"/>
        <end position="28"/>
    </location>
</feature>
<reference evidence="3" key="2">
    <citation type="submission" date="2020-09" db="EMBL/GenBank/DDBJ databases">
        <authorList>
            <person name="Sun Q."/>
            <person name="Zhou Y."/>
        </authorList>
    </citation>
    <scope>NUCLEOTIDE SEQUENCE</scope>
    <source>
        <strain evidence="3">CGMCC 1.15758</strain>
    </source>
</reference>
<keyword evidence="1" id="KW-0812">Transmembrane</keyword>
<evidence type="ECO:0000259" key="2">
    <source>
        <dbReference type="Pfam" id="PF05232"/>
    </source>
</evidence>
<dbReference type="AlphaFoldDB" id="A0A8J2Z4I0"/>
<feature type="domain" description="Chlorhexidine efflux transporter" evidence="2">
    <location>
        <begin position="2"/>
        <end position="62"/>
    </location>
</feature>
<name>A0A8J2Z4I0_9GAMM</name>
<dbReference type="Pfam" id="PF05232">
    <property type="entry name" value="BTP"/>
    <property type="match status" value="2"/>
</dbReference>
<accession>A0A8J2Z4I0</accession>
<feature type="transmembrane region" description="Helical" evidence="1">
    <location>
        <begin position="104"/>
        <end position="129"/>
    </location>
</feature>
<dbReference type="NCBIfam" id="NF033664">
    <property type="entry name" value="PACE_transport"/>
    <property type="match status" value="1"/>
</dbReference>
<keyword evidence="1" id="KW-1133">Transmembrane helix</keyword>
<gene>
    <name evidence="3" type="ORF">GCM10010995_12820</name>
</gene>
<feature type="transmembrane region" description="Helical" evidence="1">
    <location>
        <begin position="34"/>
        <end position="53"/>
    </location>
</feature>
<comment type="caution">
    <text evidence="3">The sequence shown here is derived from an EMBL/GenBank/DDBJ whole genome shotgun (WGS) entry which is preliminary data.</text>
</comment>
<dbReference type="Proteomes" id="UP000636949">
    <property type="component" value="Unassembled WGS sequence"/>
</dbReference>
<keyword evidence="1" id="KW-0472">Membrane</keyword>
<keyword evidence="4" id="KW-1185">Reference proteome</keyword>
<reference evidence="3" key="1">
    <citation type="journal article" date="2014" name="Int. J. Syst. Evol. Microbiol.">
        <title>Complete genome sequence of Corynebacterium casei LMG S-19264T (=DSM 44701T), isolated from a smear-ripened cheese.</title>
        <authorList>
            <consortium name="US DOE Joint Genome Institute (JGI-PGF)"/>
            <person name="Walter F."/>
            <person name="Albersmeier A."/>
            <person name="Kalinowski J."/>
            <person name="Ruckert C."/>
        </authorList>
    </citation>
    <scope>NUCLEOTIDE SEQUENCE</scope>
    <source>
        <strain evidence="3">CGMCC 1.15758</strain>
    </source>
</reference>
<proteinExistence type="predicted"/>
<protein>
    <submittedName>
        <fullName evidence="3">LysR family transcriptional regulator</fullName>
    </submittedName>
</protein>
<organism evidence="3 4">
    <name type="scientific">Cysteiniphilum litorale</name>
    <dbReference type="NCBI Taxonomy" id="2056700"/>
    <lineage>
        <taxon>Bacteria</taxon>
        <taxon>Pseudomonadati</taxon>
        <taxon>Pseudomonadota</taxon>
        <taxon>Gammaproteobacteria</taxon>
        <taxon>Thiotrichales</taxon>
        <taxon>Fastidiosibacteraceae</taxon>
        <taxon>Cysteiniphilum</taxon>
    </lineage>
</organism>
<feature type="transmembrane region" description="Helical" evidence="1">
    <location>
        <begin position="74"/>
        <end position="98"/>
    </location>
</feature>